<keyword evidence="2" id="KW-0963">Cytoplasm</keyword>
<dbReference type="EMBL" id="AM076486">
    <property type="protein sequence ID" value="CAJ28985.1"/>
    <property type="molecule type" value="mRNA"/>
</dbReference>
<dbReference type="AlphaFoldDB" id="Q3ZUK3"/>
<proteinExistence type="evidence at transcript level"/>
<dbReference type="GO" id="GO:0005737">
    <property type="term" value="C:cytoplasm"/>
    <property type="evidence" value="ECO:0007669"/>
    <property type="project" value="UniProtKB-SubCell"/>
</dbReference>
<dbReference type="GO" id="GO:0006417">
    <property type="term" value="P:regulation of translation"/>
    <property type="evidence" value="ECO:0007669"/>
    <property type="project" value="UniProtKB-UniRule"/>
</dbReference>
<evidence type="ECO:0000256" key="3">
    <source>
        <dbReference type="ARBA" id="ARBA00022723"/>
    </source>
</evidence>
<evidence type="ECO:0000256" key="7">
    <source>
        <dbReference type="ARBA" id="ARBA00022884"/>
    </source>
</evidence>
<keyword evidence="6 8" id="KW-0810">Translation regulation</keyword>
<keyword evidence="4 8" id="KW-0863">Zinc-finger</keyword>
<reference evidence="11" key="1">
    <citation type="thesis" date="2005" institute="Department of Biological Sciences" country="University of Heidelberg, Heidelberg, Germany">
        <title>Germline development in Platynereis dumerilii and its connection to embryonic patterning.</title>
        <authorList>
            <person name="Zelada-Gonzalez F."/>
        </authorList>
    </citation>
    <scope>NUCLEOTIDE SEQUENCE</scope>
</reference>
<dbReference type="Gene3D" id="4.10.60.30">
    <property type="entry name" value="Nanos, RNA-binding domain"/>
    <property type="match status" value="1"/>
</dbReference>
<dbReference type="PANTHER" id="PTHR12887">
    <property type="entry name" value="NANOS PROTEIN"/>
    <property type="match status" value="1"/>
</dbReference>
<organism evidence="11">
    <name type="scientific">Platynereis dumerilii</name>
    <name type="common">Dumeril's clam worm</name>
    <dbReference type="NCBI Taxonomy" id="6359"/>
    <lineage>
        <taxon>Eukaryota</taxon>
        <taxon>Metazoa</taxon>
        <taxon>Spiralia</taxon>
        <taxon>Lophotrochozoa</taxon>
        <taxon>Annelida</taxon>
        <taxon>Polychaeta</taxon>
        <taxon>Errantia</taxon>
        <taxon>Phyllodocida</taxon>
        <taxon>Nereididae</taxon>
        <taxon>Platynereis</taxon>
    </lineage>
</organism>
<dbReference type="PROSITE" id="PS51522">
    <property type="entry name" value="ZF_NANOS"/>
    <property type="match status" value="1"/>
</dbReference>
<keyword evidence="3" id="KW-0479">Metal-binding</keyword>
<comment type="similarity">
    <text evidence="8">Belongs to the nanos family.</text>
</comment>
<evidence type="ECO:0000313" key="11">
    <source>
        <dbReference type="EMBL" id="CAJ28985.1"/>
    </source>
</evidence>
<sequence length="252" mass="28073">MASIQVTAEELQVLKMYRFHQHMMYNTVNSSNHGSYYPPMAVKTSPSPASIGSSSGCSSGQGSPPLPGDHWDVSNIIKSAYVGNGGLAEELERLFVTEPPRERLGSASTNDSLIDRHDFHLNGVESEFDYLDRRLCTQQPEEKIKRPTRAEELMSTCSQARENLLLTITRSKHKAPTGKKNICVFCKTNGEGEVIYTSHVLKEKNGRVCCPILRAYKCPNCGAHGDTAHTLKYCPLSVENQKRLRRPPFGIF</sequence>
<keyword evidence="5" id="KW-0862">Zinc</keyword>
<gene>
    <name evidence="11" type="primary">nos</name>
</gene>
<evidence type="ECO:0000256" key="4">
    <source>
        <dbReference type="ARBA" id="ARBA00022771"/>
    </source>
</evidence>
<dbReference type="InterPro" id="IPR008705">
    <property type="entry name" value="Nanos/Xcar2"/>
</dbReference>
<feature type="domain" description="Nanos-type" evidence="10">
    <location>
        <begin position="182"/>
        <end position="236"/>
    </location>
</feature>
<evidence type="ECO:0000256" key="5">
    <source>
        <dbReference type="ARBA" id="ARBA00022833"/>
    </source>
</evidence>
<dbReference type="Pfam" id="PF05741">
    <property type="entry name" value="zf-nanos"/>
    <property type="match status" value="1"/>
</dbReference>
<dbReference type="GO" id="GO:0003723">
    <property type="term" value="F:RNA binding"/>
    <property type="evidence" value="ECO:0007669"/>
    <property type="project" value="UniProtKB-UniRule"/>
</dbReference>
<dbReference type="InterPro" id="IPR024161">
    <property type="entry name" value="Znf_nanos-typ"/>
</dbReference>
<evidence type="ECO:0000256" key="1">
    <source>
        <dbReference type="ARBA" id="ARBA00004496"/>
    </source>
</evidence>
<feature type="region of interest" description="Disordered" evidence="9">
    <location>
        <begin position="45"/>
        <end position="67"/>
    </location>
</feature>
<reference evidence="11" key="3">
    <citation type="submission" date="2005-08" db="EMBL/GenBank/DDBJ databases">
        <authorList>
            <person name="Zelada-Gonzalez F.Y."/>
        </authorList>
    </citation>
    <scope>NUCLEOTIDE SEQUENCE</scope>
</reference>
<dbReference type="GO" id="GO:0008270">
    <property type="term" value="F:zinc ion binding"/>
    <property type="evidence" value="ECO:0007669"/>
    <property type="project" value="UniProtKB-KW"/>
</dbReference>
<keyword evidence="7 8" id="KW-0694">RNA-binding</keyword>
<protein>
    <submittedName>
        <fullName evidence="11">Zinc finger protein</fullName>
    </submittedName>
</protein>
<evidence type="ECO:0000256" key="6">
    <source>
        <dbReference type="ARBA" id="ARBA00022845"/>
    </source>
</evidence>
<reference evidence="11" key="2">
    <citation type="submission" date="2005-08" db="EMBL/GenBank/DDBJ databases">
        <title>Vasa unveils a two-step germ cell specification mode in Platynereis dumerilii, an ancestral lophotrochozoan.</title>
        <authorList>
            <person name="Zelada-Gonzalez F."/>
            <person name="Rebscher N."/>
            <person name="Raible F."/>
            <person name="Arendt D."/>
        </authorList>
    </citation>
    <scope>NUCLEOTIDE SEQUENCE</scope>
</reference>
<evidence type="ECO:0000256" key="9">
    <source>
        <dbReference type="SAM" id="MobiDB-lite"/>
    </source>
</evidence>
<accession>Q3ZUK3</accession>
<evidence type="ECO:0000256" key="8">
    <source>
        <dbReference type="PROSITE-ProRule" id="PRU00855"/>
    </source>
</evidence>
<dbReference type="InterPro" id="IPR038129">
    <property type="entry name" value="Nanos_sf"/>
</dbReference>
<comment type="subcellular location">
    <subcellularLocation>
        <location evidence="1">Cytoplasm</location>
    </subcellularLocation>
</comment>
<name>Q3ZUK3_PLADU</name>
<evidence type="ECO:0000259" key="10">
    <source>
        <dbReference type="PROSITE" id="PS51522"/>
    </source>
</evidence>
<evidence type="ECO:0000256" key="2">
    <source>
        <dbReference type="ARBA" id="ARBA00022490"/>
    </source>
</evidence>
<feature type="compositionally biased region" description="Low complexity" evidence="9">
    <location>
        <begin position="45"/>
        <end position="63"/>
    </location>
</feature>